<dbReference type="GeneID" id="301468144"/>
<sequence length="125" mass="13585">MGIRMVHRRTPQSRPPANARSASSAAQVPASSSAPGQAADASSARIPADLAVTVRRTATRLRRRLRARPGLRQWLDLARSHLALLLAALPGPRRPRTMTVFVASLTERRTDSAARRRPPEPDATP</sequence>
<dbReference type="RefSeq" id="WP_234541195.1">
    <property type="nucleotide sequence ID" value="NZ_CP163441.1"/>
</dbReference>
<feature type="compositionally biased region" description="Low complexity" evidence="1">
    <location>
        <begin position="15"/>
        <end position="45"/>
    </location>
</feature>
<name>A0AB39QPG9_9ACTN</name>
<feature type="region of interest" description="Disordered" evidence="1">
    <location>
        <begin position="105"/>
        <end position="125"/>
    </location>
</feature>
<proteinExistence type="predicted"/>
<dbReference type="AlphaFoldDB" id="A0AB39QPG9"/>
<organism evidence="2">
    <name type="scientific">Streptomyces sp. R39</name>
    <dbReference type="NCBI Taxonomy" id="3238631"/>
    <lineage>
        <taxon>Bacteria</taxon>
        <taxon>Bacillati</taxon>
        <taxon>Actinomycetota</taxon>
        <taxon>Actinomycetes</taxon>
        <taxon>Kitasatosporales</taxon>
        <taxon>Streptomycetaceae</taxon>
        <taxon>Streptomyces</taxon>
    </lineage>
</organism>
<protein>
    <submittedName>
        <fullName evidence="2">Uncharacterized protein</fullName>
    </submittedName>
</protein>
<feature type="compositionally biased region" description="Basic and acidic residues" evidence="1">
    <location>
        <begin position="106"/>
        <end position="125"/>
    </location>
</feature>
<accession>A0AB39QPG9</accession>
<feature type="compositionally biased region" description="Basic residues" evidence="1">
    <location>
        <begin position="1"/>
        <end position="11"/>
    </location>
</feature>
<gene>
    <name evidence="2" type="ORF">AB5J52_11570</name>
</gene>
<reference evidence="2" key="1">
    <citation type="submission" date="2024-07" db="EMBL/GenBank/DDBJ databases">
        <authorList>
            <person name="Yu S.T."/>
        </authorList>
    </citation>
    <scope>NUCLEOTIDE SEQUENCE</scope>
    <source>
        <strain evidence="2">R39</strain>
    </source>
</reference>
<feature type="region of interest" description="Disordered" evidence="1">
    <location>
        <begin position="1"/>
        <end position="45"/>
    </location>
</feature>
<evidence type="ECO:0000256" key="1">
    <source>
        <dbReference type="SAM" id="MobiDB-lite"/>
    </source>
</evidence>
<dbReference type="EMBL" id="CP163441">
    <property type="protein sequence ID" value="XDQ42844.1"/>
    <property type="molecule type" value="Genomic_DNA"/>
</dbReference>
<evidence type="ECO:0000313" key="2">
    <source>
        <dbReference type="EMBL" id="XDQ42844.1"/>
    </source>
</evidence>